<accession>A0A2H3JCH0</accession>
<comment type="similarity">
    <text evidence="1">Belongs to the trichodiene synthase family.</text>
</comment>
<protein>
    <submittedName>
        <fullName evidence="3">Terpenoid synthase</fullName>
    </submittedName>
</protein>
<dbReference type="SFLD" id="SFLDG01021">
    <property type="entry name" value="Trichodiene_Synthase_Like"/>
    <property type="match status" value="1"/>
</dbReference>
<reference evidence="3 4" key="1">
    <citation type="journal article" date="2012" name="Science">
        <title>The Paleozoic origin of enzymatic lignin decomposition reconstructed from 31 fungal genomes.</title>
        <authorList>
            <person name="Floudas D."/>
            <person name="Binder M."/>
            <person name="Riley R."/>
            <person name="Barry K."/>
            <person name="Blanchette R.A."/>
            <person name="Henrissat B."/>
            <person name="Martinez A.T."/>
            <person name="Otillar R."/>
            <person name="Spatafora J.W."/>
            <person name="Yadav J.S."/>
            <person name="Aerts A."/>
            <person name="Benoit I."/>
            <person name="Boyd A."/>
            <person name="Carlson A."/>
            <person name="Copeland A."/>
            <person name="Coutinho P.M."/>
            <person name="de Vries R.P."/>
            <person name="Ferreira P."/>
            <person name="Findley K."/>
            <person name="Foster B."/>
            <person name="Gaskell J."/>
            <person name="Glotzer D."/>
            <person name="Gorecki P."/>
            <person name="Heitman J."/>
            <person name="Hesse C."/>
            <person name="Hori C."/>
            <person name="Igarashi K."/>
            <person name="Jurgens J.A."/>
            <person name="Kallen N."/>
            <person name="Kersten P."/>
            <person name="Kohler A."/>
            <person name="Kuees U."/>
            <person name="Kumar T.K.A."/>
            <person name="Kuo A."/>
            <person name="LaButti K."/>
            <person name="Larrondo L.F."/>
            <person name="Lindquist E."/>
            <person name="Ling A."/>
            <person name="Lombard V."/>
            <person name="Lucas S."/>
            <person name="Lundell T."/>
            <person name="Martin R."/>
            <person name="McLaughlin D.J."/>
            <person name="Morgenstern I."/>
            <person name="Morin E."/>
            <person name="Murat C."/>
            <person name="Nagy L.G."/>
            <person name="Nolan M."/>
            <person name="Ohm R.A."/>
            <person name="Patyshakuliyeva A."/>
            <person name="Rokas A."/>
            <person name="Ruiz-Duenas F.J."/>
            <person name="Sabat G."/>
            <person name="Salamov A."/>
            <person name="Samejima M."/>
            <person name="Schmutz J."/>
            <person name="Slot J.C."/>
            <person name="St John F."/>
            <person name="Stenlid J."/>
            <person name="Sun H."/>
            <person name="Sun S."/>
            <person name="Syed K."/>
            <person name="Tsang A."/>
            <person name="Wiebenga A."/>
            <person name="Young D."/>
            <person name="Pisabarro A."/>
            <person name="Eastwood D.C."/>
            <person name="Martin F."/>
            <person name="Cullen D."/>
            <person name="Grigoriev I.V."/>
            <person name="Hibbett D.S."/>
        </authorList>
    </citation>
    <scope>NUCLEOTIDE SEQUENCE [LARGE SCALE GENOMIC DNA]</scope>
    <source>
        <strain evidence="3 4">MD-104</strain>
    </source>
</reference>
<keyword evidence="2" id="KW-0456">Lyase</keyword>
<dbReference type="OrthoDB" id="2998174at2759"/>
<dbReference type="EMBL" id="KB467831">
    <property type="protein sequence ID" value="PCH34384.1"/>
    <property type="molecule type" value="Genomic_DNA"/>
</dbReference>
<name>A0A2H3JCH0_WOLCO</name>
<sequence length="315" mass="35194">MSAPAICCNDKTNYQESVSAVSRTIINEFLSRMKYSYPDRPRDYELEARVKDITRSWKDEAALRRHIITGISITETSYSHLPAVDAKVAIAVLTGIVTSIDDPTASAATNFSQRLCNGSIREDPGILGHLAKILANMWDLYPRYSAGLILTSTLDLLNGEMLGEDACGGLARTIPFVEYHRGLTGMPGAYACFIWEKTRFPDERVYAQAIPTATVYINFANDILSFYKEALAGETTTYIYNRARVAGKAQLETLREVVDETVAAYEKTCAILGEGDAKDAWVSFAEGYIQFHLLSPRYRLQELLDIDYLLDETTY</sequence>
<evidence type="ECO:0000313" key="4">
    <source>
        <dbReference type="Proteomes" id="UP000218811"/>
    </source>
</evidence>
<dbReference type="SUPFAM" id="SSF48576">
    <property type="entry name" value="Terpenoid synthases"/>
    <property type="match status" value="1"/>
</dbReference>
<dbReference type="InterPro" id="IPR008949">
    <property type="entry name" value="Isoprenoid_synthase_dom_sf"/>
</dbReference>
<dbReference type="STRING" id="742152.A0A2H3JCH0"/>
<gene>
    <name evidence="3" type="ORF">WOLCODRAFT_95361</name>
</gene>
<dbReference type="InterPro" id="IPR024652">
    <property type="entry name" value="Trichodiene_synth"/>
</dbReference>
<dbReference type="SFLD" id="SFLDS00005">
    <property type="entry name" value="Isoprenoid_Synthase_Type_I"/>
    <property type="match status" value="1"/>
</dbReference>
<dbReference type="Gene3D" id="1.10.600.10">
    <property type="entry name" value="Farnesyl Diphosphate Synthase"/>
    <property type="match status" value="1"/>
</dbReference>
<dbReference type="Proteomes" id="UP000218811">
    <property type="component" value="Unassembled WGS sequence"/>
</dbReference>
<evidence type="ECO:0000313" key="3">
    <source>
        <dbReference type="EMBL" id="PCH34384.1"/>
    </source>
</evidence>
<evidence type="ECO:0000256" key="1">
    <source>
        <dbReference type="ARBA" id="ARBA00007946"/>
    </source>
</evidence>
<dbReference type="Pfam" id="PF06330">
    <property type="entry name" value="TRI5"/>
    <property type="match status" value="1"/>
</dbReference>
<dbReference type="OMA" id="YIWAHAG"/>
<dbReference type="GO" id="GO:0016838">
    <property type="term" value="F:carbon-oxygen lyase activity, acting on phosphates"/>
    <property type="evidence" value="ECO:0007669"/>
    <property type="project" value="InterPro"/>
</dbReference>
<dbReference type="AlphaFoldDB" id="A0A2H3JCH0"/>
<proteinExistence type="inferred from homology"/>
<evidence type="ECO:0000256" key="2">
    <source>
        <dbReference type="ARBA" id="ARBA00023239"/>
    </source>
</evidence>
<keyword evidence="4" id="KW-1185">Reference proteome</keyword>
<organism evidence="3 4">
    <name type="scientific">Wolfiporia cocos (strain MD-104)</name>
    <name type="common">Brown rot fungus</name>
    <dbReference type="NCBI Taxonomy" id="742152"/>
    <lineage>
        <taxon>Eukaryota</taxon>
        <taxon>Fungi</taxon>
        <taxon>Dikarya</taxon>
        <taxon>Basidiomycota</taxon>
        <taxon>Agaricomycotina</taxon>
        <taxon>Agaricomycetes</taxon>
        <taxon>Polyporales</taxon>
        <taxon>Phaeolaceae</taxon>
        <taxon>Wolfiporia</taxon>
    </lineage>
</organism>